<reference evidence="1" key="2">
    <citation type="submission" date="2023-04" db="EMBL/GenBank/DDBJ databases">
        <title>Paracnuella aquatica gen. nov., sp. nov., a member of the family Chitinophagaceae isolated from a hot spring.</title>
        <authorList>
            <person name="Wang C."/>
        </authorList>
    </citation>
    <scope>NUCLEOTIDE SEQUENCE</scope>
    <source>
        <strain evidence="1">LB-8</strain>
    </source>
</reference>
<dbReference type="RefSeq" id="WP_279298047.1">
    <property type="nucleotide sequence ID" value="NZ_JAOTIF010000013.1"/>
</dbReference>
<dbReference type="Proteomes" id="UP001155483">
    <property type="component" value="Unassembled WGS sequence"/>
</dbReference>
<sequence length="84" mass="9789">MTIHDFKILDDHQKATALVDEGVLIGKRDLLFYLVFLYQVEGFYVEVLYSIKSKKVHKFRAFENVGLLDPYLSKIDISELHVSQ</sequence>
<organism evidence="1 2">
    <name type="scientific">Paraflavisolibacter caeni</name>
    <dbReference type="NCBI Taxonomy" id="2982496"/>
    <lineage>
        <taxon>Bacteria</taxon>
        <taxon>Pseudomonadati</taxon>
        <taxon>Bacteroidota</taxon>
        <taxon>Chitinophagia</taxon>
        <taxon>Chitinophagales</taxon>
        <taxon>Chitinophagaceae</taxon>
        <taxon>Paraflavisolibacter</taxon>
    </lineage>
</organism>
<protein>
    <submittedName>
        <fullName evidence="1">Uncharacterized protein</fullName>
    </submittedName>
</protein>
<keyword evidence="2" id="KW-1185">Reference proteome</keyword>
<evidence type="ECO:0000313" key="1">
    <source>
        <dbReference type="EMBL" id="MCU7550607.1"/>
    </source>
</evidence>
<comment type="caution">
    <text evidence="1">The sequence shown here is derived from an EMBL/GenBank/DDBJ whole genome shotgun (WGS) entry which is preliminary data.</text>
</comment>
<dbReference type="EMBL" id="JAOTIF010000013">
    <property type="protein sequence ID" value="MCU7550607.1"/>
    <property type="molecule type" value="Genomic_DNA"/>
</dbReference>
<name>A0A9X2XXX9_9BACT</name>
<dbReference type="AlphaFoldDB" id="A0A9X2XXX9"/>
<reference evidence="1" key="1">
    <citation type="submission" date="2022-09" db="EMBL/GenBank/DDBJ databases">
        <authorList>
            <person name="Yuan C."/>
            <person name="Ke Z."/>
        </authorList>
    </citation>
    <scope>NUCLEOTIDE SEQUENCE</scope>
    <source>
        <strain evidence="1">LB-8</strain>
    </source>
</reference>
<gene>
    <name evidence="1" type="ORF">OCK74_15920</name>
</gene>
<proteinExistence type="predicted"/>
<evidence type="ECO:0000313" key="2">
    <source>
        <dbReference type="Proteomes" id="UP001155483"/>
    </source>
</evidence>
<accession>A0A9X2XXX9</accession>